<dbReference type="HOGENOM" id="CLU_2480661_0_0_0"/>
<dbReference type="Proteomes" id="UP000007881">
    <property type="component" value="Chromosome"/>
</dbReference>
<dbReference type="STRING" id="1142394.PSMK_12830"/>
<accession>I0IDV4</accession>
<name>I0IDV4_PHYMF</name>
<feature type="compositionally biased region" description="Low complexity" evidence="1">
    <location>
        <begin position="1"/>
        <end position="11"/>
    </location>
</feature>
<evidence type="ECO:0000256" key="1">
    <source>
        <dbReference type="SAM" id="MobiDB-lite"/>
    </source>
</evidence>
<dbReference type="AlphaFoldDB" id="I0IDV4"/>
<sequence>MPADRGLPAAGIDGGPPGGRKGDAVRGGGRQLRLGNPTRRLVRGSADRGPVGPERPAVRGFGQPTSSPGAHRTKASMASYSARPRRS</sequence>
<dbReference type="EMBL" id="AP012338">
    <property type="protein sequence ID" value="BAM03442.1"/>
    <property type="molecule type" value="Genomic_DNA"/>
</dbReference>
<proteinExistence type="predicted"/>
<feature type="compositionally biased region" description="Gly residues" evidence="1">
    <location>
        <begin position="12"/>
        <end position="30"/>
    </location>
</feature>
<keyword evidence="3" id="KW-1185">Reference proteome</keyword>
<feature type="region of interest" description="Disordered" evidence="1">
    <location>
        <begin position="1"/>
        <end position="87"/>
    </location>
</feature>
<protein>
    <submittedName>
        <fullName evidence="2">Uncharacterized protein</fullName>
    </submittedName>
</protein>
<dbReference type="KEGG" id="phm:PSMK_12830"/>
<gene>
    <name evidence="2" type="ordered locus">PSMK_12830</name>
</gene>
<organism evidence="2 3">
    <name type="scientific">Phycisphaera mikurensis (strain NBRC 102666 / KCTC 22515 / FYK2301M01)</name>
    <dbReference type="NCBI Taxonomy" id="1142394"/>
    <lineage>
        <taxon>Bacteria</taxon>
        <taxon>Pseudomonadati</taxon>
        <taxon>Planctomycetota</taxon>
        <taxon>Phycisphaerae</taxon>
        <taxon>Phycisphaerales</taxon>
        <taxon>Phycisphaeraceae</taxon>
        <taxon>Phycisphaera</taxon>
    </lineage>
</organism>
<evidence type="ECO:0000313" key="2">
    <source>
        <dbReference type="EMBL" id="BAM03442.1"/>
    </source>
</evidence>
<reference evidence="2 3" key="1">
    <citation type="submission" date="2012-02" db="EMBL/GenBank/DDBJ databases">
        <title>Complete genome sequence of Phycisphaera mikurensis NBRC 102666.</title>
        <authorList>
            <person name="Ankai A."/>
            <person name="Hosoyama A."/>
            <person name="Terui Y."/>
            <person name="Sekine M."/>
            <person name="Fukai R."/>
            <person name="Kato Y."/>
            <person name="Nakamura S."/>
            <person name="Yamada-Narita S."/>
            <person name="Kawakoshi A."/>
            <person name="Fukunaga Y."/>
            <person name="Yamazaki S."/>
            <person name="Fujita N."/>
        </authorList>
    </citation>
    <scope>NUCLEOTIDE SEQUENCE [LARGE SCALE GENOMIC DNA]</scope>
    <source>
        <strain evidence="3">NBRC 102666 / KCTC 22515 / FYK2301M01</strain>
    </source>
</reference>
<evidence type="ECO:0000313" key="3">
    <source>
        <dbReference type="Proteomes" id="UP000007881"/>
    </source>
</evidence>